<keyword evidence="6" id="KW-1185">Reference proteome</keyword>
<dbReference type="EMBL" id="UZWD01000004">
    <property type="protein sequence ID" value="VDS03251.1"/>
    <property type="molecule type" value="Genomic_DNA"/>
</dbReference>
<evidence type="ECO:0000256" key="3">
    <source>
        <dbReference type="ARBA" id="ARBA00023163"/>
    </source>
</evidence>
<accession>A0A3S4GFC8</accession>
<keyword evidence="1" id="KW-0805">Transcription regulation</keyword>
<dbReference type="SMART" id="SM00354">
    <property type="entry name" value="HTH_LACI"/>
    <property type="match status" value="1"/>
</dbReference>
<feature type="domain" description="HTH lacI-type" evidence="4">
    <location>
        <begin position="2"/>
        <end position="56"/>
    </location>
</feature>
<organism evidence="5 6">
    <name type="scientific">Devosia equisanguinis</name>
    <dbReference type="NCBI Taxonomy" id="2490941"/>
    <lineage>
        <taxon>Bacteria</taxon>
        <taxon>Pseudomonadati</taxon>
        <taxon>Pseudomonadota</taxon>
        <taxon>Alphaproteobacteria</taxon>
        <taxon>Hyphomicrobiales</taxon>
        <taxon>Devosiaceae</taxon>
        <taxon>Devosia</taxon>
    </lineage>
</organism>
<dbReference type="GO" id="GO:0003700">
    <property type="term" value="F:DNA-binding transcription factor activity"/>
    <property type="evidence" value="ECO:0007669"/>
    <property type="project" value="TreeGrafter"/>
</dbReference>
<dbReference type="OrthoDB" id="5171752at2"/>
<evidence type="ECO:0000256" key="2">
    <source>
        <dbReference type="ARBA" id="ARBA00023125"/>
    </source>
</evidence>
<evidence type="ECO:0000256" key="1">
    <source>
        <dbReference type="ARBA" id="ARBA00023015"/>
    </source>
</evidence>
<dbReference type="RefSeq" id="WP_126148844.1">
    <property type="nucleotide sequence ID" value="NZ_JBHTMH010000001.1"/>
</dbReference>
<dbReference type="AlphaFoldDB" id="A0A3S4GFC8"/>
<dbReference type="InterPro" id="IPR010982">
    <property type="entry name" value="Lambda_DNA-bd_dom_sf"/>
</dbReference>
<proteinExistence type="predicted"/>
<name>A0A3S4GFC8_9HYPH</name>
<dbReference type="PROSITE" id="PS50932">
    <property type="entry name" value="HTH_LACI_2"/>
    <property type="match status" value="1"/>
</dbReference>
<dbReference type="PROSITE" id="PS00356">
    <property type="entry name" value="HTH_LACI_1"/>
    <property type="match status" value="1"/>
</dbReference>
<dbReference type="SUPFAM" id="SSF47413">
    <property type="entry name" value="lambda repressor-like DNA-binding domains"/>
    <property type="match status" value="1"/>
</dbReference>
<dbReference type="Gene3D" id="1.10.260.40">
    <property type="entry name" value="lambda repressor-like DNA-binding domains"/>
    <property type="match status" value="1"/>
</dbReference>
<protein>
    <submittedName>
        <fullName evidence="5">HTH-type transcriptional repressor CytR</fullName>
    </submittedName>
</protein>
<dbReference type="GO" id="GO:0000976">
    <property type="term" value="F:transcription cis-regulatory region binding"/>
    <property type="evidence" value="ECO:0007669"/>
    <property type="project" value="TreeGrafter"/>
</dbReference>
<gene>
    <name evidence="5" type="primary">cytR_1</name>
    <name evidence="5" type="ORF">DEVEQU_00372</name>
</gene>
<dbReference type="Pfam" id="PF00356">
    <property type="entry name" value="LacI"/>
    <property type="match status" value="1"/>
</dbReference>
<dbReference type="InterPro" id="IPR028082">
    <property type="entry name" value="Peripla_BP_I"/>
</dbReference>
<keyword evidence="2" id="KW-0238">DNA-binding</keyword>
<dbReference type="InterPro" id="IPR046335">
    <property type="entry name" value="LacI/GalR-like_sensor"/>
</dbReference>
<keyword evidence="3" id="KW-0804">Transcription</keyword>
<dbReference type="PANTHER" id="PTHR30146:SF109">
    <property type="entry name" value="HTH-TYPE TRANSCRIPTIONAL REGULATOR GALS"/>
    <property type="match status" value="1"/>
</dbReference>
<evidence type="ECO:0000313" key="6">
    <source>
        <dbReference type="Proteomes" id="UP000268844"/>
    </source>
</evidence>
<dbReference type="Proteomes" id="UP000268844">
    <property type="component" value="Unassembled WGS sequence"/>
</dbReference>
<evidence type="ECO:0000313" key="5">
    <source>
        <dbReference type="EMBL" id="VDS03251.1"/>
    </source>
</evidence>
<dbReference type="CDD" id="cd01392">
    <property type="entry name" value="HTH_LacI"/>
    <property type="match status" value="1"/>
</dbReference>
<reference evidence="5 6" key="1">
    <citation type="submission" date="2018-12" db="EMBL/GenBank/DDBJ databases">
        <authorList>
            <person name="Criscuolo A."/>
        </authorList>
    </citation>
    <scope>NUCLEOTIDE SEQUENCE [LARGE SCALE GENOMIC DNA]</scope>
    <source>
        <strain evidence="5">ACIP1116281</strain>
    </source>
</reference>
<evidence type="ECO:0000259" key="4">
    <source>
        <dbReference type="PROSITE" id="PS50932"/>
    </source>
</evidence>
<dbReference type="Pfam" id="PF13377">
    <property type="entry name" value="Peripla_BP_3"/>
    <property type="match status" value="1"/>
</dbReference>
<dbReference type="CDD" id="cd06267">
    <property type="entry name" value="PBP1_LacI_sugar_binding-like"/>
    <property type="match status" value="1"/>
</dbReference>
<dbReference type="SUPFAM" id="SSF53822">
    <property type="entry name" value="Periplasmic binding protein-like I"/>
    <property type="match status" value="1"/>
</dbReference>
<dbReference type="InterPro" id="IPR000843">
    <property type="entry name" value="HTH_LacI"/>
</dbReference>
<sequence length="337" mass="35974">MANLSDVAAEAGVSPAAVSRYLNNRIELPQATKDRIDAAIAKLDYRPNLMARRLSTGKAEAISLVTPDIANPFFAELAAAVEREAHERGYAVYISSTSSGAGNEADAIRRMADGHVDGLIMMTNRVDDGTLASLLENRDNVVLLDEDIAGANLPRVFVENAEGAYRATRHLIENGHRHIALIGGPNRLMSVGERLEGFSRAMAEAGLPVPPGWVMLGDYTSAYGQAAASVLLDGPARPSAILACSDYIAVGVMKAVRARDLIIPRDLSLVGFDDMAFAELVDPPLTTVRQPLGDMGRLAVRHLLALLEGGEAPAETRLPVQLISRQSVAHPATKDIL</sequence>
<dbReference type="PANTHER" id="PTHR30146">
    <property type="entry name" value="LACI-RELATED TRANSCRIPTIONAL REPRESSOR"/>
    <property type="match status" value="1"/>
</dbReference>
<dbReference type="Gene3D" id="3.40.50.2300">
    <property type="match status" value="2"/>
</dbReference>